<evidence type="ECO:0000313" key="5">
    <source>
        <dbReference type="EMBL" id="OAV60153.1"/>
    </source>
</evidence>
<keyword evidence="6" id="KW-1185">Reference proteome</keyword>
<dbReference type="PANTHER" id="PTHR43130:SF3">
    <property type="entry name" value="HTH-TYPE TRANSCRIPTIONAL REGULATOR RV1931C"/>
    <property type="match status" value="1"/>
</dbReference>
<sequence>MTHSIGMFVFDGLTLLDASGPADVFHHADPTGKHYHVQLMSPAGGAVTSSSGVTLANTIRAAEAHPPDTLLMTGGPSLVQREHDSALLSAVETLADGAQRVASVCTGAFVLAALGHLDDRRATTHWRHSRTLAQWYPRIHVEPDVLHTQDGRYLTSAGVTAGIDLALAIVEHDLGVDVAREVARELVMFMQRPGGQSQFSSALSGPPATNDQLRTMMETVIADPAAEHTVVSMAEMIGVSTRHLNRIFHAEVGNSPAQWLEQVRVDAARGLILEGHSITRVAQLCGLGTDETLRRAFAKHLGTTPSAFRHRFASTSM</sequence>
<dbReference type="InterPro" id="IPR052158">
    <property type="entry name" value="INH-QAR"/>
</dbReference>
<protein>
    <submittedName>
        <fullName evidence="5">AraC family transcriptional regulator</fullName>
    </submittedName>
</protein>
<proteinExistence type="predicted"/>
<dbReference type="InterPro" id="IPR018062">
    <property type="entry name" value="HTH_AraC-typ_CS"/>
</dbReference>
<evidence type="ECO:0000259" key="4">
    <source>
        <dbReference type="PROSITE" id="PS01124"/>
    </source>
</evidence>
<dbReference type="PROSITE" id="PS01124">
    <property type="entry name" value="HTH_ARAC_FAMILY_2"/>
    <property type="match status" value="1"/>
</dbReference>
<dbReference type="GO" id="GO:0043565">
    <property type="term" value="F:sequence-specific DNA binding"/>
    <property type="evidence" value="ECO:0007669"/>
    <property type="project" value="InterPro"/>
</dbReference>
<dbReference type="InterPro" id="IPR009057">
    <property type="entry name" value="Homeodomain-like_sf"/>
</dbReference>
<dbReference type="RefSeq" id="WP_043057501.1">
    <property type="nucleotide sequence ID" value="NZ_LXEY01000020.1"/>
</dbReference>
<dbReference type="Pfam" id="PF12833">
    <property type="entry name" value="HTH_18"/>
    <property type="match status" value="1"/>
</dbReference>
<dbReference type="GO" id="GO:0003700">
    <property type="term" value="F:DNA-binding transcription factor activity"/>
    <property type="evidence" value="ECO:0007669"/>
    <property type="project" value="InterPro"/>
</dbReference>
<dbReference type="SUPFAM" id="SSF52317">
    <property type="entry name" value="Class I glutamine amidotransferase-like"/>
    <property type="match status" value="1"/>
</dbReference>
<reference evidence="5 6" key="1">
    <citation type="submission" date="2016-04" db="EMBL/GenBank/DDBJ databases">
        <title>First whole genome shotgun sequence of the bacterium Enteractinococcus sp. strain UASWS1574.</title>
        <authorList>
            <person name="Crovadore J."/>
            <person name="Chablais R."/>
            <person name="Lefort F."/>
        </authorList>
    </citation>
    <scope>NUCLEOTIDE SEQUENCE [LARGE SCALE GENOMIC DNA]</scope>
    <source>
        <strain evidence="5 6">UASWS1574</strain>
    </source>
</reference>
<name>A0A1B7LY03_9MICC</name>
<dbReference type="Gene3D" id="3.40.50.880">
    <property type="match status" value="1"/>
</dbReference>
<dbReference type="InterPro" id="IPR018060">
    <property type="entry name" value="HTH_AraC"/>
</dbReference>
<dbReference type="InterPro" id="IPR002818">
    <property type="entry name" value="DJ-1/PfpI"/>
</dbReference>
<dbReference type="SUPFAM" id="SSF46689">
    <property type="entry name" value="Homeodomain-like"/>
    <property type="match status" value="2"/>
</dbReference>
<dbReference type="CDD" id="cd03137">
    <property type="entry name" value="GATase1_AraC_1"/>
    <property type="match status" value="1"/>
</dbReference>
<dbReference type="SMART" id="SM00342">
    <property type="entry name" value="HTH_ARAC"/>
    <property type="match status" value="1"/>
</dbReference>
<keyword evidence="2" id="KW-0238">DNA-binding</keyword>
<gene>
    <name evidence="5" type="ORF">A6F49_12190</name>
</gene>
<comment type="caution">
    <text evidence="5">The sequence shown here is derived from an EMBL/GenBank/DDBJ whole genome shotgun (WGS) entry which is preliminary data.</text>
</comment>
<dbReference type="InterPro" id="IPR029062">
    <property type="entry name" value="Class_I_gatase-like"/>
</dbReference>
<dbReference type="OrthoDB" id="3992151at2"/>
<accession>A0A1B7LY03</accession>
<keyword evidence="1" id="KW-0805">Transcription regulation</keyword>
<dbReference type="PANTHER" id="PTHR43130">
    <property type="entry name" value="ARAC-FAMILY TRANSCRIPTIONAL REGULATOR"/>
    <property type="match status" value="1"/>
</dbReference>
<evidence type="ECO:0000256" key="2">
    <source>
        <dbReference type="ARBA" id="ARBA00023125"/>
    </source>
</evidence>
<evidence type="ECO:0000256" key="1">
    <source>
        <dbReference type="ARBA" id="ARBA00023015"/>
    </source>
</evidence>
<evidence type="ECO:0000256" key="3">
    <source>
        <dbReference type="ARBA" id="ARBA00023163"/>
    </source>
</evidence>
<dbReference type="STRING" id="1837282.A6F49_12190"/>
<dbReference type="EMBL" id="LXEY01000020">
    <property type="protein sequence ID" value="OAV60153.1"/>
    <property type="molecule type" value="Genomic_DNA"/>
</dbReference>
<keyword evidence="3" id="KW-0804">Transcription</keyword>
<dbReference type="Gene3D" id="1.10.10.60">
    <property type="entry name" value="Homeodomain-like"/>
    <property type="match status" value="1"/>
</dbReference>
<feature type="domain" description="HTH araC/xylS-type" evidence="4">
    <location>
        <begin position="211"/>
        <end position="311"/>
    </location>
</feature>
<dbReference type="Pfam" id="PF01965">
    <property type="entry name" value="DJ-1_PfpI"/>
    <property type="match status" value="1"/>
</dbReference>
<dbReference type="PROSITE" id="PS00041">
    <property type="entry name" value="HTH_ARAC_FAMILY_1"/>
    <property type="match status" value="1"/>
</dbReference>
<evidence type="ECO:0000313" key="6">
    <source>
        <dbReference type="Proteomes" id="UP000078292"/>
    </source>
</evidence>
<dbReference type="Proteomes" id="UP000078292">
    <property type="component" value="Unassembled WGS sequence"/>
</dbReference>
<organism evidence="5 6">
    <name type="scientific">Enteractinococcus helveticum</name>
    <dbReference type="NCBI Taxonomy" id="1837282"/>
    <lineage>
        <taxon>Bacteria</taxon>
        <taxon>Bacillati</taxon>
        <taxon>Actinomycetota</taxon>
        <taxon>Actinomycetes</taxon>
        <taxon>Micrococcales</taxon>
        <taxon>Micrococcaceae</taxon>
    </lineage>
</organism>
<dbReference type="AlphaFoldDB" id="A0A1B7LY03"/>